<dbReference type="Gene3D" id="1.10.8.430">
    <property type="entry name" value="Helical domain of apoptotic protease-activating factors"/>
    <property type="match status" value="1"/>
</dbReference>
<dbReference type="GeneID" id="112490532"/>
<evidence type="ECO:0000313" key="6">
    <source>
        <dbReference type="RefSeq" id="XP_060674169.1"/>
    </source>
</evidence>
<dbReference type="InterPro" id="IPR002182">
    <property type="entry name" value="NB-ARC"/>
</dbReference>
<name>A0A6P6FPG7_ZIZJJ</name>
<proteinExistence type="predicted"/>
<evidence type="ECO:0000256" key="2">
    <source>
        <dbReference type="ARBA" id="ARBA00022737"/>
    </source>
</evidence>
<sequence length="364" mass="41345">MDVRIIGIWGIGGIGKTTLASIVFQKYAYSHFDRHCFLKDIQEGADTYQLRKELLYQLVNDKNVVCTDTPAVGSGFIQDRLRYKKVFIFLDNLNGSKNKLKVLLAGYHFAIGSRIIVTTRDMQLLKTEKGEIFELTGLSDFDALKLFCSNAFGQPLPATGYESLSERIANYTKGNPLALEVLGCSLKSKDVKYWESALAKLKTSLDPDIQKVLRISFDGLDDKGSQGIFLDMACFFPGRVRRDVVESLLNRTEDSDEEIRIDALVDKSLVKESEEVLEMHDLLRQMGQGIVFDENKDSGKRSRLWNVKDVCHVLERNTGTSKIEGILLKLPDLKKDVKVSPKAFSKMRNLRIIYLLLLFFYCER</sequence>
<dbReference type="PANTHER" id="PTHR11017:SF479">
    <property type="entry name" value="DISEASE RESISTANCE PROTEIN (TIR-NBS-LRR CLASS) FAMILY"/>
    <property type="match status" value="1"/>
</dbReference>
<feature type="domain" description="NB-ARC" evidence="3">
    <location>
        <begin position="2"/>
        <end position="154"/>
    </location>
</feature>
<dbReference type="RefSeq" id="XP_060674169.1">
    <property type="nucleotide sequence ID" value="XM_060818186.1"/>
</dbReference>
<reference evidence="6" key="1">
    <citation type="submission" date="2025-08" db="UniProtKB">
        <authorList>
            <consortium name="RefSeq"/>
        </authorList>
    </citation>
    <scope>IDENTIFICATION</scope>
    <source>
        <tissue evidence="6">Seedling</tissue>
    </source>
</reference>
<organism evidence="5 6">
    <name type="scientific">Ziziphus jujuba</name>
    <name type="common">Chinese jujube</name>
    <name type="synonym">Ziziphus sativa</name>
    <dbReference type="NCBI Taxonomy" id="326968"/>
    <lineage>
        <taxon>Eukaryota</taxon>
        <taxon>Viridiplantae</taxon>
        <taxon>Streptophyta</taxon>
        <taxon>Embryophyta</taxon>
        <taxon>Tracheophyta</taxon>
        <taxon>Spermatophyta</taxon>
        <taxon>Magnoliopsida</taxon>
        <taxon>eudicotyledons</taxon>
        <taxon>Gunneridae</taxon>
        <taxon>Pentapetalae</taxon>
        <taxon>rosids</taxon>
        <taxon>fabids</taxon>
        <taxon>Rosales</taxon>
        <taxon>Rhamnaceae</taxon>
        <taxon>Paliureae</taxon>
        <taxon>Ziziphus</taxon>
    </lineage>
</organism>
<dbReference type="InterPro" id="IPR042197">
    <property type="entry name" value="Apaf_helical"/>
</dbReference>
<evidence type="ECO:0000256" key="1">
    <source>
        <dbReference type="ARBA" id="ARBA00022614"/>
    </source>
</evidence>
<dbReference type="Gene3D" id="3.40.50.300">
    <property type="entry name" value="P-loop containing nucleotide triphosphate hydrolases"/>
    <property type="match status" value="1"/>
</dbReference>
<evidence type="ECO:0000259" key="4">
    <source>
        <dbReference type="Pfam" id="PF23282"/>
    </source>
</evidence>
<evidence type="ECO:0000313" key="5">
    <source>
        <dbReference type="Proteomes" id="UP001652623"/>
    </source>
</evidence>
<dbReference type="GO" id="GO:0043531">
    <property type="term" value="F:ADP binding"/>
    <property type="evidence" value="ECO:0007669"/>
    <property type="project" value="InterPro"/>
</dbReference>
<dbReference type="FunFam" id="1.10.8.430:FF:000002">
    <property type="entry name" value="Disease resistance protein (TIR-NBS-LRR class)"/>
    <property type="match status" value="1"/>
</dbReference>
<keyword evidence="5" id="KW-1185">Reference proteome</keyword>
<dbReference type="SUPFAM" id="SSF46785">
    <property type="entry name" value="Winged helix' DNA-binding domain"/>
    <property type="match status" value="1"/>
</dbReference>
<keyword evidence="2" id="KW-0677">Repeat</keyword>
<dbReference type="Proteomes" id="UP001652623">
    <property type="component" value="Chromosome 6"/>
</dbReference>
<dbReference type="Pfam" id="PF00931">
    <property type="entry name" value="NB-ARC"/>
    <property type="match status" value="1"/>
</dbReference>
<dbReference type="PRINTS" id="PR00364">
    <property type="entry name" value="DISEASERSIST"/>
</dbReference>
<dbReference type="PANTHER" id="PTHR11017">
    <property type="entry name" value="LEUCINE-RICH REPEAT-CONTAINING PROTEIN"/>
    <property type="match status" value="1"/>
</dbReference>
<accession>A0A6P6FPG7</accession>
<keyword evidence="1" id="KW-0433">Leucine-rich repeat</keyword>
<dbReference type="InterPro" id="IPR058192">
    <property type="entry name" value="WHD_ROQ1-like"/>
</dbReference>
<dbReference type="InterPro" id="IPR044974">
    <property type="entry name" value="Disease_R_plants"/>
</dbReference>
<dbReference type="GO" id="GO:0006952">
    <property type="term" value="P:defense response"/>
    <property type="evidence" value="ECO:0007669"/>
    <property type="project" value="InterPro"/>
</dbReference>
<evidence type="ECO:0000259" key="3">
    <source>
        <dbReference type="Pfam" id="PF00931"/>
    </source>
</evidence>
<dbReference type="AlphaFoldDB" id="A0A6P6FPG7"/>
<protein>
    <submittedName>
        <fullName evidence="6">Disease resistance protein RPP2B-like isoform X2</fullName>
    </submittedName>
</protein>
<dbReference type="SUPFAM" id="SSF52540">
    <property type="entry name" value="P-loop containing nucleoside triphosphate hydrolases"/>
    <property type="match status" value="1"/>
</dbReference>
<gene>
    <name evidence="6" type="primary">LOC112490532</name>
</gene>
<dbReference type="InterPro" id="IPR036390">
    <property type="entry name" value="WH_DNA-bd_sf"/>
</dbReference>
<dbReference type="Pfam" id="PF23282">
    <property type="entry name" value="WHD_ROQ1"/>
    <property type="match status" value="1"/>
</dbReference>
<feature type="domain" description="Disease resistance protein Roq1-like winged-helix" evidence="4">
    <location>
        <begin position="225"/>
        <end position="292"/>
    </location>
</feature>
<dbReference type="InterPro" id="IPR027417">
    <property type="entry name" value="P-loop_NTPase"/>
</dbReference>